<organism evidence="2 3">
    <name type="scientific">Fusarium sarcochroum</name>
    <dbReference type="NCBI Taxonomy" id="1208366"/>
    <lineage>
        <taxon>Eukaryota</taxon>
        <taxon>Fungi</taxon>
        <taxon>Dikarya</taxon>
        <taxon>Ascomycota</taxon>
        <taxon>Pezizomycotina</taxon>
        <taxon>Sordariomycetes</taxon>
        <taxon>Hypocreomycetidae</taxon>
        <taxon>Hypocreales</taxon>
        <taxon>Nectriaceae</taxon>
        <taxon>Fusarium</taxon>
        <taxon>Fusarium lateritium species complex</taxon>
    </lineage>
</organism>
<proteinExistence type="predicted"/>
<keyword evidence="3" id="KW-1185">Reference proteome</keyword>
<gene>
    <name evidence="2" type="ORF">FSARC_12102</name>
</gene>
<comment type="caution">
    <text evidence="2">The sequence shown here is derived from an EMBL/GenBank/DDBJ whole genome shotgun (WGS) entry which is preliminary data.</text>
</comment>
<evidence type="ECO:0000313" key="2">
    <source>
        <dbReference type="EMBL" id="KAF4954522.1"/>
    </source>
</evidence>
<reference evidence="2" key="1">
    <citation type="journal article" date="2020" name="BMC Genomics">
        <title>Correction to: Identification and distribution of gene clusters required for synthesis of sphingolipid metabolism inhibitors in diverse species of the filamentous fungus Fusarium.</title>
        <authorList>
            <person name="Kim H.S."/>
            <person name="Lohmar J.M."/>
            <person name="Busman M."/>
            <person name="Brown D.W."/>
            <person name="Naumann T.A."/>
            <person name="Divon H.H."/>
            <person name="Lysoe E."/>
            <person name="Uhlig S."/>
            <person name="Proctor R.H."/>
        </authorList>
    </citation>
    <scope>NUCLEOTIDE SEQUENCE</scope>
    <source>
        <strain evidence="2">NRRL 20472</strain>
    </source>
</reference>
<dbReference type="OrthoDB" id="4838383at2759"/>
<evidence type="ECO:0000256" key="1">
    <source>
        <dbReference type="SAM" id="SignalP"/>
    </source>
</evidence>
<feature type="chain" id="PRO_5034916137" description="Cell wall galactomannoprotein" evidence="1">
    <location>
        <begin position="16"/>
        <end position="211"/>
    </location>
</feature>
<accession>A0A8H4TBC4</accession>
<evidence type="ECO:0000313" key="3">
    <source>
        <dbReference type="Proteomes" id="UP000622797"/>
    </source>
</evidence>
<dbReference type="AlphaFoldDB" id="A0A8H4TBC4"/>
<evidence type="ECO:0008006" key="4">
    <source>
        <dbReference type="Google" id="ProtNLM"/>
    </source>
</evidence>
<keyword evidence="1" id="KW-0732">Signal</keyword>
<name>A0A8H4TBC4_9HYPO</name>
<dbReference type="Proteomes" id="UP000622797">
    <property type="component" value="Unassembled WGS sequence"/>
</dbReference>
<protein>
    <recommendedName>
        <fullName evidence="4">Cell wall galactomannoprotein</fullName>
    </recommendedName>
</protein>
<sequence>MKFLNLITFASLALATPLRRQQTVTGTIQGSVNTFSNGTLATTNQINDAVAAIKSNVGATVIVQLQGALRANYQAIAQALILATTNIARVTTEAAGGIAAQARGLTDQQIVQLTAALRTAIDSAENIGATVAITMTDLSPDARAAFQGEVDAVKDALNPFITPLVLFATAVRNASASGSAAITGLDPALTNLIRLQGELMASLGLPATTGS</sequence>
<dbReference type="EMBL" id="JABEXW010000809">
    <property type="protein sequence ID" value="KAF4954522.1"/>
    <property type="molecule type" value="Genomic_DNA"/>
</dbReference>
<reference evidence="2" key="2">
    <citation type="submission" date="2020-05" db="EMBL/GenBank/DDBJ databases">
        <authorList>
            <person name="Kim H.-S."/>
            <person name="Proctor R.H."/>
            <person name="Brown D.W."/>
        </authorList>
    </citation>
    <scope>NUCLEOTIDE SEQUENCE</scope>
    <source>
        <strain evidence="2">NRRL 20472</strain>
    </source>
</reference>
<feature type="signal peptide" evidence="1">
    <location>
        <begin position="1"/>
        <end position="15"/>
    </location>
</feature>